<protein>
    <submittedName>
        <fullName evidence="1">Uncharacterized protein</fullName>
    </submittedName>
</protein>
<evidence type="ECO:0000313" key="2">
    <source>
        <dbReference type="Proteomes" id="UP000777482"/>
    </source>
</evidence>
<dbReference type="AlphaFoldDB" id="A0A9P6VVU7"/>
<dbReference type="EMBL" id="PUHQ01000121">
    <property type="protein sequence ID" value="KAG0655409.1"/>
    <property type="molecule type" value="Genomic_DNA"/>
</dbReference>
<organism evidence="1 2">
    <name type="scientific">Rhodotorula mucilaginosa</name>
    <name type="common">Yeast</name>
    <name type="synonym">Rhodotorula rubra</name>
    <dbReference type="NCBI Taxonomy" id="5537"/>
    <lineage>
        <taxon>Eukaryota</taxon>
        <taxon>Fungi</taxon>
        <taxon>Dikarya</taxon>
        <taxon>Basidiomycota</taxon>
        <taxon>Pucciniomycotina</taxon>
        <taxon>Microbotryomycetes</taxon>
        <taxon>Sporidiobolales</taxon>
        <taxon>Sporidiobolaceae</taxon>
        <taxon>Rhodotorula</taxon>
    </lineage>
</organism>
<name>A0A9P6VVU7_RHOMI</name>
<accession>A0A9P6VVU7</accession>
<reference evidence="1 2" key="1">
    <citation type="submission" date="2020-11" db="EMBL/GenBank/DDBJ databases">
        <title>Kefir isolates.</title>
        <authorList>
            <person name="Marcisauskas S."/>
            <person name="Kim Y."/>
            <person name="Blasche S."/>
        </authorList>
    </citation>
    <scope>NUCLEOTIDE SEQUENCE [LARGE SCALE GENOMIC DNA]</scope>
    <source>
        <strain evidence="1 2">KR</strain>
    </source>
</reference>
<comment type="caution">
    <text evidence="1">The sequence shown here is derived from an EMBL/GenBank/DDBJ whole genome shotgun (WGS) entry which is preliminary data.</text>
</comment>
<proteinExistence type="predicted"/>
<gene>
    <name evidence="1" type="ORF">C6P46_001006</name>
</gene>
<keyword evidence="2" id="KW-1185">Reference proteome</keyword>
<evidence type="ECO:0000313" key="1">
    <source>
        <dbReference type="EMBL" id="KAG0655409.1"/>
    </source>
</evidence>
<sequence>MASSASNNPASAKRYERPRIHFLPIDSCEEPLGSHYHIWWAVLIKKIYRLCTGGQEALVNSANSKLVKIKPSLDAWETALIEWLYEDWSKGLSEAQLEAIYSVLYDVAFNAFRLNVCPQTGQTCEQAVRETLSVTPEAVYDRANRKLWFSEPKVTLVSPCFFVAATGTPAQVEV</sequence>
<dbReference type="Proteomes" id="UP000777482">
    <property type="component" value="Unassembled WGS sequence"/>
</dbReference>